<feature type="domain" description="SET" evidence="18">
    <location>
        <begin position="2474"/>
        <end position="2590"/>
    </location>
</feature>
<dbReference type="InterPro" id="IPR009071">
    <property type="entry name" value="HMG_box_dom"/>
</dbReference>
<evidence type="ECO:0000313" key="22">
    <source>
        <dbReference type="WBParaSite" id="ACRNAN_Path_808.g3063.t1"/>
    </source>
</evidence>
<feature type="compositionally biased region" description="Polar residues" evidence="16">
    <location>
        <begin position="7"/>
        <end position="23"/>
    </location>
</feature>
<dbReference type="InterPro" id="IPR034732">
    <property type="entry name" value="EPHD"/>
</dbReference>
<sequence length="2614" mass="292351">MDEARSSSDNSANSIKLNATSTTATQKARRLDAFASRLATRGTAVPVQTSDGSPTKTVLNGQQHCDIVGINCIHCSQSINSTSEARACSSCKKLVHLECDNESFIDNMGGVYVCESCRKGPLVGGDAMLPSAMDSTDDQDFSSIAKRILAQRTSSTSIDFSSLTSQSTNTLVQAQQTSIQSQFSSTPGLDEDLFGSQNLGLMSGMSSPGSASITTVSTSPGDQHDITPSDNEEYKPTNSQRVDGRSTRGGRGGAKKKPGGPGRGSTSMRTRSGGKPSIASYAYLNSAGFTMEPSEKPKRGRGGGSGKGKGGGRPRGRGRGKPGSSYNTMTYLQSSSSSLSIRREGEDRESMESFESSKQRQLEENDYIRTAIVTNANDPFMNGISLCLICGSVGKDVEGTMLTCTSCAQSYHTYCVNMHNKLNNSILKRGWRCMDCTLCEGCGSGKDESNLLLCDECDVAYHIYCLEPKLERIPLGSWRCKWCATCCRCNKQVQSGLDLQRLEGLCETCHSLRKCPKCYKLYEVGDLLIKCQHCIRWYHARCEDLTSEEAAENAAENAFRCSLCRPRLHAGYQDPLNTTTILDGVMVNKFSPEFQRFMGNFRNIPNYGTTMDFSHGYHRLLSAEHHDPEDLIVDDIEYAMQFTTGRGRGRGGGPGRKMLKLGVGGFHVKIPRHRLLAMEKEEEQNKEKEEAEQNELGPNGKPRIRRPRKPRRHAIEDAYPIAIQEAFFGTQGVDGKTLLEMKEVMDEPVLGEYRRPTLSINTNKAGTILSEQSAETLRTQQEQDMLGDIFVHDLGIDMDMGMDIGEFDLSELIGEDDDDADTPIDESVNDGFSVTGSQSGMLCSPSASSAMGLGDTIGFMDGNSNQTRPHSQTNFTQGNLQDNPFLQMQQHHLQQRQQQQQARMGMGATSIQRSNSQISDVAKEMVERVNQATERWEEDEPLGDKATKAAVLYSNISHPELKSQYPNWKDRVKHITRLWRTLDPSKRQEYVNKARENRANRQKVPRMRRTAAAVAAATTTMPAPVTKSQSVNELTTGSGIGQVSGQPGTSQVNPHMLQLQMHRQMSQPADMSVLNFEQKFKVPSVPSGSTPDTPTGNPALGQNLAVQQVQPQVQTPTMQQPQFFQQIQNPPQTPTTPGQAQIQQILQQQAQTQAQQQQQPQRPQVPQMPPGMSSANMRLPIGGPQVGGQGPIVGQPPPQFMRPPMQQHPLAHMPREVIEQYDYLWKRTEDLQKQEKAIEADLSRMRKLKKNLTAKKRALNKNTRPDPITGNECFHDLTAADSQQLAEVSTKIPERQQNMDEVRKEIRAQMEKVKEFETRYNINMGQPFQAMFQGAPGQPQQMMLNRSPTAIGTPTGQMPMSGQGQMQFMNPNLMGMSQSTPTTPAGMTLMRPSQPQTADVLSMASTPGQSGPPTAFPFPQHQQIRMQNLQTMTPTNVPNLPPGYPTSGQLTSPLLGSRMDGDQFSMHSESPTPSGGRPASSASIGYSSLDNKDFPQQRPGRGRKRKKGIEEFSEPLMRSSVLGGIPFVNLQTDFERDVFDVVDSLISKVSIMIDGPNDPNALKRLLYTHAPPDLIDGPKTKKKRPQLKKQAAPVEYNEFELLMERISHALKLCPPLPPKAFEPSNTIDKHHLQTKETTQWPDRPDKPCIIGHTLGQYKLTFMEDYYTALENFDMDEESFYPPPMGEIYRDVNLRAFLADDEDENFEEDPIWVEGDEDSKNAILDSNSSMPKSDLYGLTLGSLGDRNRIQSIVYPSVRRMPERIVPLEPHRSHFFHQPIPESEYKISLNFEYPEDSNPAEVFNKFCNLLNIDSPPDYELETPPLTPGVHESPVTNYHGKPLIVPKMEPAQKACRNCERAIHEAAIQESMSRLGLTPPDDKENNMVSFCTLACYYKFLVTCKIPLPVTDLEKAERHVDEATLTKLKQISVDSFAKRLNSGQIKSTLPLDTNFGSALNFASATPSPKEKSTDSFMDPNFIETLRAPKERPIRVAELAEMANENKAKVLKPEFKWKGHYWTVCDLNLIMSFQRPHEEIRQKLASIQLQALDRNRVGRLEDTRICILCLETGDGAQELTGRLLNVDANEWVHVNCALWSAEVFETEAGALTNVETAMKRAKATMCRVCGRLGASLKCFKAECAGRDDGFHITCAKRTNGRFIKDKTFICGIHPEVRYEMCVEKLDALRRIYIEREENQLLAKLFNHTFPMDMMMRVGSLIFHSIGQLLPEQLKTFHNSDHIFPIGYKITRIFWSPMNIFERVRYECVIEDKNNLPEFKVVYEGKDFRDKTPSVAWNRILLAVQQSRDKAGTVLKFFPNQITGEYLFGLQETAITKMTESLPGVDQLFTYNFKHGGSPLMDVPLALNPSGCARCEPRFRTLIKHRYRPLIMPSPKKKATGQVNTDKFNPELLPREARSRNKTASANNMFGSQQNPEMLRLLKASGYGEDSLSGAFIRNDPGQLPGHIYTLYKKMQQEVQNTVYLARSNIQGLGLYAKRDIDMNSMIIEYLGEVIRSEVGEMREKRYMAQNRGVYMFRIDEEFLVDATMVGGLARYINHSCDPNCSTKILTHNDEKKIIVIANRPIKAGEELTYDYQFELEDSDSKIPCLCGAPNCNKWMN</sequence>
<evidence type="ECO:0000313" key="21">
    <source>
        <dbReference type="Proteomes" id="UP000887540"/>
    </source>
</evidence>
<feature type="region of interest" description="Disordered" evidence="16">
    <location>
        <begin position="1127"/>
        <end position="1195"/>
    </location>
</feature>
<feature type="region of interest" description="Disordered" evidence="16">
    <location>
        <begin position="1433"/>
        <end position="1511"/>
    </location>
</feature>
<feature type="compositionally biased region" description="Polar residues" evidence="16">
    <location>
        <begin position="1480"/>
        <end position="1489"/>
    </location>
</feature>
<feature type="compositionally biased region" description="Low complexity" evidence="16">
    <location>
        <begin position="1127"/>
        <end position="1165"/>
    </location>
</feature>
<dbReference type="InterPro" id="IPR003889">
    <property type="entry name" value="FYrich_C"/>
</dbReference>
<dbReference type="InterPro" id="IPR001965">
    <property type="entry name" value="Znf_PHD"/>
</dbReference>
<dbReference type="SUPFAM" id="SSF57903">
    <property type="entry name" value="FYVE/PHD zinc finger"/>
    <property type="match status" value="4"/>
</dbReference>
<dbReference type="GO" id="GO:0005700">
    <property type="term" value="C:polytene chromosome"/>
    <property type="evidence" value="ECO:0007669"/>
    <property type="project" value="UniProtKB-ARBA"/>
</dbReference>
<comment type="subcellular location">
    <subcellularLocation>
        <location evidence="1">Nucleus</location>
    </subcellularLocation>
</comment>
<dbReference type="PROSITE" id="PS50280">
    <property type="entry name" value="SET"/>
    <property type="match status" value="1"/>
</dbReference>
<dbReference type="InterPro" id="IPR003888">
    <property type="entry name" value="FYrich_N"/>
</dbReference>
<dbReference type="PROSITE" id="PS51543">
    <property type="entry name" value="FYRC"/>
    <property type="match status" value="1"/>
</dbReference>
<dbReference type="Proteomes" id="UP000887540">
    <property type="component" value="Unplaced"/>
</dbReference>
<dbReference type="PROSITE" id="PS50868">
    <property type="entry name" value="POST_SET"/>
    <property type="match status" value="1"/>
</dbReference>
<dbReference type="InterPro" id="IPR046341">
    <property type="entry name" value="SET_dom_sf"/>
</dbReference>
<keyword evidence="3" id="KW-0489">Methyltransferase</keyword>
<evidence type="ECO:0000256" key="14">
    <source>
        <dbReference type="PROSITE-ProRule" id="PRU00146"/>
    </source>
</evidence>
<dbReference type="Pfam" id="PF05965">
    <property type="entry name" value="FYRC"/>
    <property type="match status" value="1"/>
</dbReference>
<dbReference type="GO" id="GO:0008270">
    <property type="term" value="F:zinc ion binding"/>
    <property type="evidence" value="ECO:0007669"/>
    <property type="project" value="UniProtKB-KW"/>
</dbReference>
<feature type="domain" description="Post-SET" evidence="19">
    <location>
        <begin position="2598"/>
        <end position="2614"/>
    </location>
</feature>
<evidence type="ECO:0000256" key="1">
    <source>
        <dbReference type="ARBA" id="ARBA00004123"/>
    </source>
</evidence>
<dbReference type="Gene3D" id="1.10.30.10">
    <property type="entry name" value="High mobility group box domain"/>
    <property type="match status" value="1"/>
</dbReference>
<feature type="compositionally biased region" description="Low complexity" evidence="16">
    <location>
        <begin position="199"/>
        <end position="212"/>
    </location>
</feature>
<feature type="compositionally biased region" description="Polar residues" evidence="16">
    <location>
        <begin position="1027"/>
        <end position="1050"/>
    </location>
</feature>
<feature type="compositionally biased region" description="Basic and acidic residues" evidence="16">
    <location>
        <begin position="222"/>
        <end position="235"/>
    </location>
</feature>
<evidence type="ECO:0000259" key="18">
    <source>
        <dbReference type="PROSITE" id="PS50280"/>
    </source>
</evidence>
<evidence type="ECO:0000256" key="15">
    <source>
        <dbReference type="SAM" id="Coils"/>
    </source>
</evidence>
<dbReference type="SMART" id="SM00398">
    <property type="entry name" value="HMG"/>
    <property type="match status" value="1"/>
</dbReference>
<evidence type="ECO:0000259" key="19">
    <source>
        <dbReference type="PROSITE" id="PS50868"/>
    </source>
</evidence>
<keyword evidence="2" id="KW-0597">Phosphoprotein</keyword>
<evidence type="ECO:0000256" key="16">
    <source>
        <dbReference type="SAM" id="MobiDB-lite"/>
    </source>
</evidence>
<organism evidence="21 22">
    <name type="scientific">Acrobeloides nanus</name>
    <dbReference type="NCBI Taxonomy" id="290746"/>
    <lineage>
        <taxon>Eukaryota</taxon>
        <taxon>Metazoa</taxon>
        <taxon>Ecdysozoa</taxon>
        <taxon>Nematoda</taxon>
        <taxon>Chromadorea</taxon>
        <taxon>Rhabditida</taxon>
        <taxon>Tylenchina</taxon>
        <taxon>Cephalobomorpha</taxon>
        <taxon>Cephaloboidea</taxon>
        <taxon>Cephalobidae</taxon>
        <taxon>Acrobeloides</taxon>
    </lineage>
</organism>
<dbReference type="Pfam" id="PF05964">
    <property type="entry name" value="FYRN"/>
    <property type="match status" value="1"/>
</dbReference>
<protein>
    <submittedName>
        <fullName evidence="22">Histone-lysine N-methyltransferase</fullName>
    </submittedName>
</protein>
<dbReference type="PANTHER" id="PTHR45888">
    <property type="entry name" value="HL01030P-RELATED"/>
    <property type="match status" value="1"/>
</dbReference>
<dbReference type="FunFam" id="3.30.40.10:FF:000002">
    <property type="entry name" value="Histone-lysine N-methyltransferase"/>
    <property type="match status" value="1"/>
</dbReference>
<dbReference type="PROSITE" id="PS51805">
    <property type="entry name" value="EPHD"/>
    <property type="match status" value="1"/>
</dbReference>
<dbReference type="InterPro" id="IPR036910">
    <property type="entry name" value="HMG_box_dom_sf"/>
</dbReference>
<evidence type="ECO:0000256" key="6">
    <source>
        <dbReference type="ARBA" id="ARBA00022723"/>
    </source>
</evidence>
<dbReference type="PROSITE" id="PS51542">
    <property type="entry name" value="FYRN"/>
    <property type="match status" value="1"/>
</dbReference>
<evidence type="ECO:0000256" key="11">
    <source>
        <dbReference type="ARBA" id="ARBA00023015"/>
    </source>
</evidence>
<keyword evidence="13" id="KW-0539">Nucleus</keyword>
<evidence type="ECO:0000259" key="17">
    <source>
        <dbReference type="PROSITE" id="PS50016"/>
    </source>
</evidence>
<feature type="domain" description="PHD-type" evidence="17">
    <location>
        <begin position="436"/>
        <end position="486"/>
    </location>
</feature>
<keyword evidence="12" id="KW-0804">Transcription</keyword>
<dbReference type="SMART" id="SM00317">
    <property type="entry name" value="SET"/>
    <property type="match status" value="1"/>
</dbReference>
<dbReference type="Gene3D" id="3.30.160.360">
    <property type="match status" value="1"/>
</dbReference>
<evidence type="ECO:0000256" key="12">
    <source>
        <dbReference type="ARBA" id="ARBA00023163"/>
    </source>
</evidence>
<dbReference type="Gene3D" id="2.170.270.10">
    <property type="entry name" value="SET domain"/>
    <property type="match status" value="1"/>
</dbReference>
<evidence type="ECO:0000256" key="3">
    <source>
        <dbReference type="ARBA" id="ARBA00022603"/>
    </source>
</evidence>
<dbReference type="SMART" id="SM00541">
    <property type="entry name" value="FYRN"/>
    <property type="match status" value="1"/>
</dbReference>
<keyword evidence="7" id="KW-0677">Repeat</keyword>
<dbReference type="GO" id="GO:0042800">
    <property type="term" value="F:histone H3K4 methyltransferase activity"/>
    <property type="evidence" value="ECO:0007669"/>
    <property type="project" value="TreeGrafter"/>
</dbReference>
<feature type="compositionally biased region" description="Basic and acidic residues" evidence="16">
    <location>
        <begin position="680"/>
        <end position="691"/>
    </location>
</feature>
<keyword evidence="11" id="KW-0805">Transcription regulation</keyword>
<evidence type="ECO:0000256" key="8">
    <source>
        <dbReference type="ARBA" id="ARBA00022771"/>
    </source>
</evidence>
<dbReference type="CDD" id="cd15512">
    <property type="entry name" value="PHD4_KMT2C_like"/>
    <property type="match status" value="1"/>
</dbReference>
<dbReference type="PROSITE" id="PS50016">
    <property type="entry name" value="ZF_PHD_2"/>
    <property type="match status" value="3"/>
</dbReference>
<accession>A0A914CC20</accession>
<feature type="domain" description="PHD-type" evidence="20">
    <location>
        <begin position="2057"/>
        <end position="2168"/>
    </location>
</feature>
<reference evidence="22" key="1">
    <citation type="submission" date="2022-11" db="UniProtKB">
        <authorList>
            <consortium name="WormBaseParasite"/>
        </authorList>
    </citation>
    <scope>IDENTIFICATION</scope>
</reference>
<evidence type="ECO:0000256" key="5">
    <source>
        <dbReference type="ARBA" id="ARBA00022691"/>
    </source>
</evidence>
<evidence type="ECO:0000256" key="2">
    <source>
        <dbReference type="ARBA" id="ARBA00022553"/>
    </source>
</evidence>
<dbReference type="SMART" id="SM00249">
    <property type="entry name" value="PHD"/>
    <property type="match status" value="5"/>
</dbReference>
<dbReference type="Pfam" id="PF00628">
    <property type="entry name" value="PHD"/>
    <property type="match status" value="2"/>
</dbReference>
<evidence type="ECO:0000259" key="20">
    <source>
        <dbReference type="PROSITE" id="PS51805"/>
    </source>
</evidence>
<dbReference type="InterPro" id="IPR001214">
    <property type="entry name" value="SET_dom"/>
</dbReference>
<dbReference type="WBParaSite" id="ACRNAN_Path_808.g3063.t1">
    <property type="protein sequence ID" value="ACRNAN_Path_808.g3063.t1"/>
    <property type="gene ID" value="ACRNAN_Path_808.g3063"/>
</dbReference>
<feature type="region of interest" description="Disordered" evidence="16">
    <location>
        <begin position="1"/>
        <end position="23"/>
    </location>
</feature>
<dbReference type="SMART" id="SM00542">
    <property type="entry name" value="FYRC"/>
    <property type="match status" value="1"/>
</dbReference>
<keyword evidence="9" id="KW-0862">Zinc</keyword>
<evidence type="ECO:0000256" key="10">
    <source>
        <dbReference type="ARBA" id="ARBA00022853"/>
    </source>
</evidence>
<evidence type="ECO:0000256" key="13">
    <source>
        <dbReference type="ARBA" id="ARBA00023242"/>
    </source>
</evidence>
<dbReference type="Pfam" id="PF00856">
    <property type="entry name" value="SET"/>
    <property type="match status" value="1"/>
</dbReference>
<dbReference type="CDD" id="cd15513">
    <property type="entry name" value="PHD5_KMT2C_like"/>
    <property type="match status" value="1"/>
</dbReference>
<keyword evidence="10" id="KW-0156">Chromatin regulator</keyword>
<keyword evidence="4" id="KW-0808">Transferase</keyword>
<feature type="domain" description="PHD-type" evidence="17">
    <location>
        <begin position="384"/>
        <end position="439"/>
    </location>
</feature>
<dbReference type="GO" id="GO:0044666">
    <property type="term" value="C:MLL3/4 complex"/>
    <property type="evidence" value="ECO:0007669"/>
    <property type="project" value="TreeGrafter"/>
</dbReference>
<dbReference type="Gene3D" id="3.30.40.10">
    <property type="entry name" value="Zinc/RING finger domain, C3HC4 (zinc finger)"/>
    <property type="match status" value="4"/>
</dbReference>
<feature type="coiled-coil region" evidence="15">
    <location>
        <begin position="1231"/>
        <end position="1262"/>
    </location>
</feature>
<keyword evidence="15" id="KW-0175">Coiled coil</keyword>
<dbReference type="PANTHER" id="PTHR45888:SF6">
    <property type="entry name" value="HL01030P-RELATED"/>
    <property type="match status" value="1"/>
</dbReference>
<evidence type="ECO:0000256" key="7">
    <source>
        <dbReference type="ARBA" id="ARBA00022737"/>
    </source>
</evidence>
<dbReference type="SUPFAM" id="SSF82199">
    <property type="entry name" value="SET domain"/>
    <property type="match status" value="1"/>
</dbReference>
<dbReference type="CDD" id="cd15489">
    <property type="entry name" value="PHD_SF"/>
    <property type="match status" value="1"/>
</dbReference>
<dbReference type="InterPro" id="IPR003616">
    <property type="entry name" value="Post-SET_dom"/>
</dbReference>
<feature type="domain" description="PHD-type" evidence="17">
    <location>
        <begin position="503"/>
        <end position="567"/>
    </location>
</feature>
<keyword evidence="6" id="KW-0479">Metal-binding</keyword>
<feature type="compositionally biased region" description="Basic residues" evidence="16">
    <location>
        <begin position="310"/>
        <end position="320"/>
    </location>
</feature>
<dbReference type="GO" id="GO:0032259">
    <property type="term" value="P:methylation"/>
    <property type="evidence" value="ECO:0007669"/>
    <property type="project" value="UniProtKB-KW"/>
</dbReference>
<name>A0A914CC20_9BILA</name>
<proteinExistence type="predicted"/>
<dbReference type="InterPro" id="IPR011011">
    <property type="entry name" value="Znf_FYVE_PHD"/>
</dbReference>
<dbReference type="GO" id="GO:0045944">
    <property type="term" value="P:positive regulation of transcription by RNA polymerase II"/>
    <property type="evidence" value="ECO:0007669"/>
    <property type="project" value="TreeGrafter"/>
</dbReference>
<evidence type="ECO:0000256" key="4">
    <source>
        <dbReference type="ARBA" id="ARBA00022679"/>
    </source>
</evidence>
<dbReference type="GO" id="GO:0003713">
    <property type="term" value="F:transcription coactivator activity"/>
    <property type="evidence" value="ECO:0007669"/>
    <property type="project" value="TreeGrafter"/>
</dbReference>
<keyword evidence="21" id="KW-1185">Reference proteome</keyword>
<dbReference type="InterPro" id="IPR013083">
    <property type="entry name" value="Znf_RING/FYVE/PHD"/>
</dbReference>
<dbReference type="SMART" id="SM00508">
    <property type="entry name" value="PostSET"/>
    <property type="match status" value="1"/>
</dbReference>
<evidence type="ECO:0000256" key="9">
    <source>
        <dbReference type="ARBA" id="ARBA00022833"/>
    </source>
</evidence>
<feature type="region of interest" description="Disordered" evidence="16">
    <location>
        <begin position="1025"/>
        <end position="1050"/>
    </location>
</feature>
<keyword evidence="5" id="KW-0949">S-adenosyl-L-methionine</keyword>
<feature type="compositionally biased region" description="Basic residues" evidence="16">
    <location>
        <begin position="702"/>
        <end position="712"/>
    </location>
</feature>
<feature type="region of interest" description="Disordered" evidence="16">
    <location>
        <begin position="680"/>
        <end position="712"/>
    </location>
</feature>
<keyword evidence="8 14" id="KW-0863">Zinc-finger</keyword>
<feature type="compositionally biased region" description="Basic and acidic residues" evidence="16">
    <location>
        <begin position="341"/>
        <end position="360"/>
    </location>
</feature>
<dbReference type="SUPFAM" id="SSF47095">
    <property type="entry name" value="HMG-box"/>
    <property type="match status" value="1"/>
</dbReference>
<feature type="region of interest" description="Disordered" evidence="16">
    <location>
        <begin position="182"/>
        <end position="360"/>
    </location>
</feature>
<dbReference type="InterPro" id="IPR019787">
    <property type="entry name" value="Znf_PHD-finger"/>
</dbReference>